<dbReference type="GO" id="GO:0005634">
    <property type="term" value="C:nucleus"/>
    <property type="evidence" value="ECO:0007669"/>
    <property type="project" value="UniProtKB-SubCell"/>
</dbReference>
<evidence type="ECO:0000256" key="4">
    <source>
        <dbReference type="ARBA" id="ARBA00023043"/>
    </source>
</evidence>
<dbReference type="Proteomes" id="UP000053477">
    <property type="component" value="Unassembled WGS sequence"/>
</dbReference>
<evidence type="ECO:0000313" key="6">
    <source>
        <dbReference type="EMBL" id="KLO11391.1"/>
    </source>
</evidence>
<evidence type="ECO:0000256" key="1">
    <source>
        <dbReference type="ARBA" id="ARBA00004123"/>
    </source>
</evidence>
<evidence type="ECO:0000256" key="5">
    <source>
        <dbReference type="ARBA" id="ARBA00023242"/>
    </source>
</evidence>
<dbReference type="OrthoDB" id="412109at2759"/>
<dbReference type="PANTHER" id="PTHR15263:SF1">
    <property type="entry name" value="NF-KAPPA-B INHIBITOR-LIKE PROTEIN 1"/>
    <property type="match status" value="1"/>
</dbReference>
<dbReference type="AlphaFoldDB" id="A0A0H2S324"/>
<reference evidence="6 7" key="1">
    <citation type="submission" date="2015-04" db="EMBL/GenBank/DDBJ databases">
        <title>Complete genome sequence of Schizopora paradoxa KUC8140, a cosmopolitan wood degrader in East Asia.</title>
        <authorList>
            <consortium name="DOE Joint Genome Institute"/>
            <person name="Min B."/>
            <person name="Park H."/>
            <person name="Jang Y."/>
            <person name="Kim J.-J."/>
            <person name="Kim K.H."/>
            <person name="Pangilinan J."/>
            <person name="Lipzen A."/>
            <person name="Riley R."/>
            <person name="Grigoriev I.V."/>
            <person name="Spatafora J.W."/>
            <person name="Choi I.-G."/>
        </authorList>
    </citation>
    <scope>NUCLEOTIDE SEQUENCE [LARGE SCALE GENOMIC DNA]</scope>
    <source>
        <strain evidence="6 7">KUC8140</strain>
    </source>
</reference>
<keyword evidence="3" id="KW-0677">Repeat</keyword>
<evidence type="ECO:0000256" key="2">
    <source>
        <dbReference type="ARBA" id="ARBA00022553"/>
    </source>
</evidence>
<keyword evidence="7" id="KW-1185">Reference proteome</keyword>
<dbReference type="InterPro" id="IPR038753">
    <property type="entry name" value="NFKBIL1"/>
</dbReference>
<keyword evidence="5" id="KW-0539">Nucleus</keyword>
<keyword evidence="2" id="KW-0597">Phosphoprotein</keyword>
<keyword evidence="4" id="KW-0040">ANK repeat</keyword>
<dbReference type="EMBL" id="KQ086001">
    <property type="protein sequence ID" value="KLO11391.1"/>
    <property type="molecule type" value="Genomic_DNA"/>
</dbReference>
<evidence type="ECO:0000256" key="3">
    <source>
        <dbReference type="ARBA" id="ARBA00022737"/>
    </source>
</evidence>
<accession>A0A0H2S324</accession>
<dbReference type="STRING" id="27342.A0A0H2S324"/>
<dbReference type="PANTHER" id="PTHR15263">
    <property type="entry name" value="I-KAPPA-B-LIKE PROTEIN IKBL"/>
    <property type="match status" value="1"/>
</dbReference>
<proteinExistence type="predicted"/>
<dbReference type="InParanoid" id="A0A0H2S324"/>
<sequence>MKDIPEGSLSFYEVPWPVFKVRPKAEDLTLTAIQNFFGANSRSSPKGTAGVLKEQLRQWHPDRFLTRCLPKVRESDREAVKDGMDQVVRHLNELHTRENKNPF</sequence>
<evidence type="ECO:0000313" key="7">
    <source>
        <dbReference type="Proteomes" id="UP000053477"/>
    </source>
</evidence>
<gene>
    <name evidence="6" type="ORF">SCHPADRAFT_831165</name>
</gene>
<organism evidence="6 7">
    <name type="scientific">Schizopora paradoxa</name>
    <dbReference type="NCBI Taxonomy" id="27342"/>
    <lineage>
        <taxon>Eukaryota</taxon>
        <taxon>Fungi</taxon>
        <taxon>Dikarya</taxon>
        <taxon>Basidiomycota</taxon>
        <taxon>Agaricomycotina</taxon>
        <taxon>Agaricomycetes</taxon>
        <taxon>Hymenochaetales</taxon>
        <taxon>Schizoporaceae</taxon>
        <taxon>Schizopora</taxon>
    </lineage>
</organism>
<comment type="subcellular location">
    <subcellularLocation>
        <location evidence="1">Nucleus</location>
    </subcellularLocation>
</comment>
<protein>
    <submittedName>
        <fullName evidence="6">Uncharacterized protein</fullName>
    </submittedName>
</protein>
<name>A0A0H2S324_9AGAM</name>
<dbReference type="GO" id="GO:0043124">
    <property type="term" value="P:negative regulation of canonical NF-kappaB signal transduction"/>
    <property type="evidence" value="ECO:0007669"/>
    <property type="project" value="InterPro"/>
</dbReference>